<dbReference type="Pfam" id="PF00069">
    <property type="entry name" value="Pkinase"/>
    <property type="match status" value="1"/>
</dbReference>
<dbReference type="SMART" id="SM00220">
    <property type="entry name" value="S_TKc"/>
    <property type="match status" value="1"/>
</dbReference>
<sequence length="277" mass="30773">MTFDHLLSELFRYTIQSRRPLHSGGCGDLWRAHDRLFGEDVAIKTIRSDLTTQALAKAQASFAAEAIVAARLSRKCLNIVPVRDLGRIDSTLYFVMDWIDAGEAKSADISHLIGHSSMATAKQILLHACEAVGLAHSEGIVHSDIAPWNIMHDKSSDIYLLADFGLLKVAESNLISIPSKSLLQGGRLAFLPHYARRDIGRVSYATDVFALAVTFWSLLDPQALRHEDRTPPVVRVVRDQIDAPPEARSLIARFIEGHTETDSVSQFLSYLHRVPVR</sequence>
<gene>
    <name evidence="8" type="ORF">ACFH04_28320</name>
</gene>
<evidence type="ECO:0000256" key="5">
    <source>
        <dbReference type="ARBA" id="ARBA00022777"/>
    </source>
</evidence>
<dbReference type="PROSITE" id="PS50011">
    <property type="entry name" value="PROTEIN_KINASE_DOM"/>
    <property type="match status" value="1"/>
</dbReference>
<dbReference type="InterPro" id="IPR000719">
    <property type="entry name" value="Prot_kinase_dom"/>
</dbReference>
<dbReference type="GO" id="GO:0016301">
    <property type="term" value="F:kinase activity"/>
    <property type="evidence" value="ECO:0007669"/>
    <property type="project" value="UniProtKB-KW"/>
</dbReference>
<dbReference type="Gene3D" id="3.30.200.20">
    <property type="entry name" value="Phosphorylase Kinase, domain 1"/>
    <property type="match status" value="1"/>
</dbReference>
<proteinExistence type="predicted"/>
<evidence type="ECO:0000256" key="2">
    <source>
        <dbReference type="ARBA" id="ARBA00022527"/>
    </source>
</evidence>
<dbReference type="InterPro" id="IPR011009">
    <property type="entry name" value="Kinase-like_dom_sf"/>
</dbReference>
<evidence type="ECO:0000313" key="9">
    <source>
        <dbReference type="Proteomes" id="UP001589887"/>
    </source>
</evidence>
<evidence type="ECO:0000313" key="8">
    <source>
        <dbReference type="EMBL" id="MFC0847583.1"/>
    </source>
</evidence>
<dbReference type="SUPFAM" id="SSF56112">
    <property type="entry name" value="Protein kinase-like (PK-like)"/>
    <property type="match status" value="1"/>
</dbReference>
<dbReference type="PANTHER" id="PTHR43289:SF6">
    <property type="entry name" value="SERINE_THREONINE-PROTEIN KINASE NEKL-3"/>
    <property type="match status" value="1"/>
</dbReference>
<evidence type="ECO:0000256" key="3">
    <source>
        <dbReference type="ARBA" id="ARBA00022679"/>
    </source>
</evidence>
<evidence type="ECO:0000256" key="4">
    <source>
        <dbReference type="ARBA" id="ARBA00022741"/>
    </source>
</evidence>
<accession>A0ABV6TQD5</accession>
<name>A0ABV6TQD5_9ACTN</name>
<dbReference type="PANTHER" id="PTHR43289">
    <property type="entry name" value="MITOGEN-ACTIVATED PROTEIN KINASE KINASE KINASE 20-RELATED"/>
    <property type="match status" value="1"/>
</dbReference>
<evidence type="ECO:0000256" key="6">
    <source>
        <dbReference type="ARBA" id="ARBA00022840"/>
    </source>
</evidence>
<organism evidence="8 9">
    <name type="scientific">Streptomyces noboritoensis</name>
    <dbReference type="NCBI Taxonomy" id="67337"/>
    <lineage>
        <taxon>Bacteria</taxon>
        <taxon>Bacillati</taxon>
        <taxon>Actinomycetota</taxon>
        <taxon>Actinomycetes</taxon>
        <taxon>Kitasatosporales</taxon>
        <taxon>Streptomycetaceae</taxon>
        <taxon>Streptomyces</taxon>
    </lineage>
</organism>
<comment type="caution">
    <text evidence="8">The sequence shown here is derived from an EMBL/GenBank/DDBJ whole genome shotgun (WGS) entry which is preliminary data.</text>
</comment>
<keyword evidence="6" id="KW-0067">ATP-binding</keyword>
<dbReference type="Gene3D" id="1.10.510.10">
    <property type="entry name" value="Transferase(Phosphotransferase) domain 1"/>
    <property type="match status" value="1"/>
</dbReference>
<evidence type="ECO:0000259" key="7">
    <source>
        <dbReference type="PROSITE" id="PS50011"/>
    </source>
</evidence>
<keyword evidence="4" id="KW-0547">Nucleotide-binding</keyword>
<keyword evidence="9" id="KW-1185">Reference proteome</keyword>
<dbReference type="EC" id="2.7.11.1" evidence="1"/>
<dbReference type="RefSeq" id="WP_394322392.1">
    <property type="nucleotide sequence ID" value="NZ_JBHMQV010000009.1"/>
</dbReference>
<reference evidence="8 9" key="1">
    <citation type="submission" date="2024-09" db="EMBL/GenBank/DDBJ databases">
        <authorList>
            <person name="Sun Q."/>
            <person name="Mori K."/>
        </authorList>
    </citation>
    <scope>NUCLEOTIDE SEQUENCE [LARGE SCALE GENOMIC DNA]</scope>
    <source>
        <strain evidence="8 9">JCM 4557</strain>
    </source>
</reference>
<keyword evidence="2" id="KW-0723">Serine/threonine-protein kinase</keyword>
<dbReference type="Proteomes" id="UP001589887">
    <property type="component" value="Unassembled WGS sequence"/>
</dbReference>
<keyword evidence="5 8" id="KW-0418">Kinase</keyword>
<protein>
    <recommendedName>
        <fullName evidence="1">non-specific serine/threonine protein kinase</fullName>
        <ecNumber evidence="1">2.7.11.1</ecNumber>
    </recommendedName>
</protein>
<keyword evidence="3" id="KW-0808">Transferase</keyword>
<dbReference type="EMBL" id="JBHMQV010000009">
    <property type="protein sequence ID" value="MFC0847583.1"/>
    <property type="molecule type" value="Genomic_DNA"/>
</dbReference>
<evidence type="ECO:0000256" key="1">
    <source>
        <dbReference type="ARBA" id="ARBA00012513"/>
    </source>
</evidence>
<feature type="domain" description="Protein kinase" evidence="7">
    <location>
        <begin position="15"/>
        <end position="275"/>
    </location>
</feature>